<dbReference type="PROSITE" id="PS51221">
    <property type="entry name" value="TTL"/>
    <property type="match status" value="1"/>
</dbReference>
<dbReference type="GO" id="GO:0036064">
    <property type="term" value="C:ciliary basal body"/>
    <property type="evidence" value="ECO:0007669"/>
    <property type="project" value="TreeGrafter"/>
</dbReference>
<gene>
    <name evidence="5" type="ORF">RDWZM_003229</name>
</gene>
<comment type="caution">
    <text evidence="5">The sequence shown here is derived from an EMBL/GenBank/DDBJ whole genome shotgun (WGS) entry which is preliminary data.</text>
</comment>
<dbReference type="OMA" id="FICKPPA"/>
<evidence type="ECO:0000256" key="4">
    <source>
        <dbReference type="SAM" id="SignalP"/>
    </source>
</evidence>
<dbReference type="GO" id="GO:0005524">
    <property type="term" value="F:ATP binding"/>
    <property type="evidence" value="ECO:0007669"/>
    <property type="project" value="UniProtKB-KW"/>
</dbReference>
<evidence type="ECO:0000256" key="1">
    <source>
        <dbReference type="ARBA" id="ARBA00022598"/>
    </source>
</evidence>
<dbReference type="EMBL" id="JAPWDV010000001">
    <property type="protein sequence ID" value="KAJ6224684.1"/>
    <property type="molecule type" value="Genomic_DNA"/>
</dbReference>
<evidence type="ECO:0000256" key="3">
    <source>
        <dbReference type="ARBA" id="ARBA00022840"/>
    </source>
</evidence>
<dbReference type="Proteomes" id="UP001142055">
    <property type="component" value="Chromosome 1"/>
</dbReference>
<evidence type="ECO:0000256" key="2">
    <source>
        <dbReference type="ARBA" id="ARBA00022741"/>
    </source>
</evidence>
<keyword evidence="6" id="KW-1185">Reference proteome</keyword>
<keyword evidence="3" id="KW-0067">ATP-binding</keyword>
<evidence type="ECO:0000313" key="6">
    <source>
        <dbReference type="Proteomes" id="UP001142055"/>
    </source>
</evidence>
<dbReference type="Pfam" id="PF03133">
    <property type="entry name" value="TTL"/>
    <property type="match status" value="1"/>
</dbReference>
<feature type="chain" id="PRO_5040509647" evidence="4">
    <location>
        <begin position="17"/>
        <end position="791"/>
    </location>
</feature>
<dbReference type="PANTHER" id="PTHR12241">
    <property type="entry name" value="TUBULIN POLYGLUTAMYLASE"/>
    <property type="match status" value="1"/>
</dbReference>
<keyword evidence="2" id="KW-0547">Nucleotide-binding</keyword>
<dbReference type="GO" id="GO:0000226">
    <property type="term" value="P:microtubule cytoskeleton organization"/>
    <property type="evidence" value="ECO:0007669"/>
    <property type="project" value="TreeGrafter"/>
</dbReference>
<dbReference type="AlphaFoldDB" id="A0A9Q0MF55"/>
<keyword evidence="4" id="KW-0732">Signal</keyword>
<name>A0A9Q0MF55_BLOTA</name>
<proteinExistence type="predicted"/>
<reference evidence="5" key="1">
    <citation type="submission" date="2022-12" db="EMBL/GenBank/DDBJ databases">
        <title>Genome assemblies of Blomia tropicalis.</title>
        <authorList>
            <person name="Cui Y."/>
        </authorList>
    </citation>
    <scope>NUCLEOTIDE SEQUENCE</scope>
    <source>
        <tissue evidence="5">Adult mites</tissue>
    </source>
</reference>
<feature type="signal peptide" evidence="4">
    <location>
        <begin position="1"/>
        <end position="16"/>
    </location>
</feature>
<dbReference type="PANTHER" id="PTHR12241:SF162">
    <property type="entry name" value="TUBULIN MONOGLUTAMYLASE TTLL4"/>
    <property type="match status" value="1"/>
</dbReference>
<sequence length="791" mass="90065">MNALIVLAALVSVATAVPLVSHYSSAVAIPAPIAAYHAAPIAAPIAAYAAPVAYTKSYSLAAAPIAYKSYAAPIISNYGYATKTYAAAPLSSLIDVKMEKNQEKNINGTTSFVLEHMNGSAEHGCSSSTIIFESVINETKLNSEEPFMVKLVDSANNSVSSQSVISSKVQFKELIFNLMRCQQENCDPSVSVPVSSLVFPISSSQPDIVLSGYPRLRDSQNRPFMLQPSLFPLQHPTVHFAVDDDQISPVPNEIRSFLRWKMTTITANTMKAIVQRSGYRLISLDKNNRQKSFSNWNAIWCKHLKVTEFALVGYHQRVNHFPGSFNFGRKDRLWLNLKAKADKYGHDIFGSFHPRTFILPCDYGQLLKYWNDSNQQLSDLSKDNDQFGQHRKVFICKPPASARGQGINIVSNIEELNQRMSQLVNTSTDSTKPVTLKKTPKVQLVVQEYISNPCLLHNSAKFDLRVYVLLTSISPLRLYVYEEGIVRFASSRYSKNLDEIKNQFIHLTNYSVNKNSVEYVPSSSTDSEEGHKWTLKTLWRYLAMNHITDSENIWTNIIDLIVKTVISGESQVLALLKQHLKNKRSCFELLGFDIMLDENFKLWLLEVNITPSLRADSVLDFSVKNQLVKDILNTVGYQLSPRFRKLYDFGQHLSPDRSDILNEMKVPNEEKHRQFETLFLSDGFNACQSIINDLNDDDLCQLMESEDELHRCGQFRRIFPSENARQYLPYFDFPYYYNLLLIIWEERYHQRRGEAIARIRSEMVKKAATIDSFNKIKTNIERNEANLNNNQ</sequence>
<protein>
    <submittedName>
        <fullName evidence="5">Uncharacterized protein</fullName>
    </submittedName>
</protein>
<dbReference type="InterPro" id="IPR004344">
    <property type="entry name" value="TTL/TTLL_fam"/>
</dbReference>
<accession>A0A9Q0MF55</accession>
<dbReference type="GO" id="GO:0070740">
    <property type="term" value="F:tubulin-glutamic acid ligase activity"/>
    <property type="evidence" value="ECO:0007669"/>
    <property type="project" value="TreeGrafter"/>
</dbReference>
<dbReference type="Gene3D" id="3.30.470.20">
    <property type="entry name" value="ATP-grasp fold, B domain"/>
    <property type="match status" value="1"/>
</dbReference>
<dbReference type="SUPFAM" id="SSF56059">
    <property type="entry name" value="Glutathione synthetase ATP-binding domain-like"/>
    <property type="match status" value="1"/>
</dbReference>
<dbReference type="GO" id="GO:0015631">
    <property type="term" value="F:tubulin binding"/>
    <property type="evidence" value="ECO:0007669"/>
    <property type="project" value="TreeGrafter"/>
</dbReference>
<evidence type="ECO:0000313" key="5">
    <source>
        <dbReference type="EMBL" id="KAJ6224684.1"/>
    </source>
</evidence>
<keyword evidence="1" id="KW-0436">Ligase</keyword>
<organism evidence="5 6">
    <name type="scientific">Blomia tropicalis</name>
    <name type="common">Mite</name>
    <dbReference type="NCBI Taxonomy" id="40697"/>
    <lineage>
        <taxon>Eukaryota</taxon>
        <taxon>Metazoa</taxon>
        <taxon>Ecdysozoa</taxon>
        <taxon>Arthropoda</taxon>
        <taxon>Chelicerata</taxon>
        <taxon>Arachnida</taxon>
        <taxon>Acari</taxon>
        <taxon>Acariformes</taxon>
        <taxon>Sarcoptiformes</taxon>
        <taxon>Astigmata</taxon>
        <taxon>Glycyphagoidea</taxon>
        <taxon>Echimyopodidae</taxon>
        <taxon>Blomia</taxon>
    </lineage>
</organism>